<organism evidence="7 8">
    <name type="scientific">Glomus cerebriforme</name>
    <dbReference type="NCBI Taxonomy" id="658196"/>
    <lineage>
        <taxon>Eukaryota</taxon>
        <taxon>Fungi</taxon>
        <taxon>Fungi incertae sedis</taxon>
        <taxon>Mucoromycota</taxon>
        <taxon>Glomeromycotina</taxon>
        <taxon>Glomeromycetes</taxon>
        <taxon>Glomerales</taxon>
        <taxon>Glomeraceae</taxon>
        <taxon>Glomus</taxon>
    </lineage>
</organism>
<reference evidence="7 8" key="1">
    <citation type="submission" date="2018-06" db="EMBL/GenBank/DDBJ databases">
        <title>Comparative genomics reveals the genomic features of Rhizophagus irregularis, R. cerebriforme, R. diaphanum and Gigaspora rosea, and their symbiotic lifestyle signature.</title>
        <authorList>
            <person name="Morin E."/>
            <person name="San Clemente H."/>
            <person name="Chen E.C.H."/>
            <person name="De La Providencia I."/>
            <person name="Hainaut M."/>
            <person name="Kuo A."/>
            <person name="Kohler A."/>
            <person name="Murat C."/>
            <person name="Tang N."/>
            <person name="Roy S."/>
            <person name="Loubradou J."/>
            <person name="Henrissat B."/>
            <person name="Grigoriev I.V."/>
            <person name="Corradi N."/>
            <person name="Roux C."/>
            <person name="Martin F.M."/>
        </authorList>
    </citation>
    <scope>NUCLEOTIDE SEQUENCE [LARGE SCALE GENOMIC DNA]</scope>
    <source>
        <strain evidence="7 8">DAOM 227022</strain>
    </source>
</reference>
<dbReference type="GO" id="GO:0006955">
    <property type="term" value="P:immune response"/>
    <property type="evidence" value="ECO:0007669"/>
    <property type="project" value="TreeGrafter"/>
</dbReference>
<feature type="domain" description="Protein kinase" evidence="6">
    <location>
        <begin position="1"/>
        <end position="129"/>
    </location>
</feature>
<dbReference type="PROSITE" id="PS50011">
    <property type="entry name" value="PROTEIN_KINASE_DOM"/>
    <property type="match status" value="1"/>
</dbReference>
<dbReference type="SMART" id="SM00219">
    <property type="entry name" value="TyrKc"/>
    <property type="match status" value="1"/>
</dbReference>
<name>A0A397TB73_9GLOM</name>
<dbReference type="InterPro" id="IPR000719">
    <property type="entry name" value="Prot_kinase_dom"/>
</dbReference>
<keyword evidence="2" id="KW-0808">Transferase</keyword>
<dbReference type="EMBL" id="QKYT01000131">
    <property type="protein sequence ID" value="RIA92251.1"/>
    <property type="molecule type" value="Genomic_DNA"/>
</dbReference>
<evidence type="ECO:0000259" key="6">
    <source>
        <dbReference type="PROSITE" id="PS50011"/>
    </source>
</evidence>
<dbReference type="InterPro" id="IPR011009">
    <property type="entry name" value="Kinase-like_dom_sf"/>
</dbReference>
<keyword evidence="1" id="KW-0723">Serine/threonine-protein kinase</keyword>
<dbReference type="OrthoDB" id="10261027at2759"/>
<protein>
    <submittedName>
        <fullName evidence="7">Kinase-like domain-containing protein</fullName>
    </submittedName>
</protein>
<evidence type="ECO:0000313" key="7">
    <source>
        <dbReference type="EMBL" id="RIA92251.1"/>
    </source>
</evidence>
<proteinExistence type="predicted"/>
<evidence type="ECO:0000256" key="2">
    <source>
        <dbReference type="ARBA" id="ARBA00022679"/>
    </source>
</evidence>
<dbReference type="Gene3D" id="1.10.510.10">
    <property type="entry name" value="Transferase(Phosphotransferase) domain 1"/>
    <property type="match status" value="1"/>
</dbReference>
<dbReference type="GO" id="GO:0005524">
    <property type="term" value="F:ATP binding"/>
    <property type="evidence" value="ECO:0007669"/>
    <property type="project" value="UniProtKB-KW"/>
</dbReference>
<sequence>MSFRSSIKCCIGDLGLSQPASETSFNNEIYGVIPYVAPEIFNGAVFTKASDVYSLGMIMWECTTGCKPFADVEHDHTLIYKILNGKRPEITKDTPECYANLMKRCWELDPTKRPSIHEVGITLSNWDYLYNEYTVQFKQAEKKRPLSPFISKVSSINSTSSLSFNEYISKEYELDINIQSSTIGSSHSGGIYTSRPLSALISTVNESRKHKIEELDIEIQDSGK</sequence>
<accession>A0A397TB73</accession>
<dbReference type="InterPro" id="IPR001245">
    <property type="entry name" value="Ser-Thr/Tyr_kinase_cat_dom"/>
</dbReference>
<keyword evidence="8" id="KW-1185">Reference proteome</keyword>
<evidence type="ECO:0000313" key="8">
    <source>
        <dbReference type="Proteomes" id="UP000265703"/>
    </source>
</evidence>
<dbReference type="PANTHER" id="PTHR46716:SF1">
    <property type="entry name" value="MITOGEN-ACTIVATED PROTEIN KINASE KINASE KINASE 7"/>
    <property type="match status" value="1"/>
</dbReference>
<dbReference type="Pfam" id="PF07714">
    <property type="entry name" value="PK_Tyr_Ser-Thr"/>
    <property type="match status" value="1"/>
</dbReference>
<dbReference type="Proteomes" id="UP000265703">
    <property type="component" value="Unassembled WGS sequence"/>
</dbReference>
<dbReference type="InterPro" id="IPR020635">
    <property type="entry name" value="Tyr_kinase_cat_dom"/>
</dbReference>
<dbReference type="SUPFAM" id="SSF56112">
    <property type="entry name" value="Protein kinase-like (PK-like)"/>
    <property type="match status" value="1"/>
</dbReference>
<dbReference type="GO" id="GO:0004709">
    <property type="term" value="F:MAP kinase kinase kinase activity"/>
    <property type="evidence" value="ECO:0007669"/>
    <property type="project" value="TreeGrafter"/>
</dbReference>
<dbReference type="GO" id="GO:0007254">
    <property type="term" value="P:JNK cascade"/>
    <property type="evidence" value="ECO:0007669"/>
    <property type="project" value="TreeGrafter"/>
</dbReference>
<dbReference type="PANTHER" id="PTHR46716">
    <property type="entry name" value="MITOGEN-ACTIVATED PROTEIN KINASE KINASE KINASE 7"/>
    <property type="match status" value="1"/>
</dbReference>
<keyword evidence="3" id="KW-0547">Nucleotide-binding</keyword>
<evidence type="ECO:0000256" key="3">
    <source>
        <dbReference type="ARBA" id="ARBA00022741"/>
    </source>
</evidence>
<keyword evidence="4 7" id="KW-0418">Kinase</keyword>
<keyword evidence="5" id="KW-0067">ATP-binding</keyword>
<evidence type="ECO:0000256" key="4">
    <source>
        <dbReference type="ARBA" id="ARBA00022777"/>
    </source>
</evidence>
<evidence type="ECO:0000256" key="1">
    <source>
        <dbReference type="ARBA" id="ARBA00022527"/>
    </source>
</evidence>
<comment type="caution">
    <text evidence="7">The sequence shown here is derived from an EMBL/GenBank/DDBJ whole genome shotgun (WGS) entry which is preliminary data.</text>
</comment>
<dbReference type="GO" id="GO:0004713">
    <property type="term" value="F:protein tyrosine kinase activity"/>
    <property type="evidence" value="ECO:0007669"/>
    <property type="project" value="InterPro"/>
</dbReference>
<dbReference type="AlphaFoldDB" id="A0A397TB73"/>
<gene>
    <name evidence="7" type="ORF">C1645_80167</name>
</gene>
<evidence type="ECO:0000256" key="5">
    <source>
        <dbReference type="ARBA" id="ARBA00022840"/>
    </source>
</evidence>